<proteinExistence type="predicted"/>
<sequence>MLVGVSQSGMVVLPGVATLLHRRPASGVPDSGPSVNELGIWLPGPQHREGGTVELLRQHRMEHPPMELLSDRPVDLDPTINLEGHPLHGVRSPRVPHRKLDHASLEGFAFEQGRMQHKSHIDFGHVDGFLEEPPPDELATLFPLVLA</sequence>
<accession>A0A4S8IQH5</accession>
<keyword evidence="2" id="KW-1185">Reference proteome</keyword>
<protein>
    <submittedName>
        <fullName evidence="1">Uncharacterized protein</fullName>
    </submittedName>
</protein>
<organism evidence="1 2">
    <name type="scientific">Musa balbisiana</name>
    <name type="common">Banana</name>
    <dbReference type="NCBI Taxonomy" id="52838"/>
    <lineage>
        <taxon>Eukaryota</taxon>
        <taxon>Viridiplantae</taxon>
        <taxon>Streptophyta</taxon>
        <taxon>Embryophyta</taxon>
        <taxon>Tracheophyta</taxon>
        <taxon>Spermatophyta</taxon>
        <taxon>Magnoliopsida</taxon>
        <taxon>Liliopsida</taxon>
        <taxon>Zingiberales</taxon>
        <taxon>Musaceae</taxon>
        <taxon>Musa</taxon>
    </lineage>
</organism>
<evidence type="ECO:0000313" key="2">
    <source>
        <dbReference type="Proteomes" id="UP000317650"/>
    </source>
</evidence>
<dbReference type="Proteomes" id="UP000317650">
    <property type="component" value="Chromosome 6"/>
</dbReference>
<name>A0A4S8IQH5_MUSBA</name>
<dbReference type="EMBL" id="PYDT01000009">
    <property type="protein sequence ID" value="THU50878.1"/>
    <property type="molecule type" value="Genomic_DNA"/>
</dbReference>
<gene>
    <name evidence="1" type="ORF">C4D60_Mb06t24990</name>
</gene>
<evidence type="ECO:0000313" key="1">
    <source>
        <dbReference type="EMBL" id="THU50878.1"/>
    </source>
</evidence>
<comment type="caution">
    <text evidence="1">The sequence shown here is derived from an EMBL/GenBank/DDBJ whole genome shotgun (WGS) entry which is preliminary data.</text>
</comment>
<dbReference type="AlphaFoldDB" id="A0A4S8IQH5"/>
<reference evidence="1 2" key="1">
    <citation type="journal article" date="2019" name="Nat. Plants">
        <title>Genome sequencing of Musa balbisiana reveals subgenome evolution and function divergence in polyploid bananas.</title>
        <authorList>
            <person name="Yao X."/>
        </authorList>
    </citation>
    <scope>NUCLEOTIDE SEQUENCE [LARGE SCALE GENOMIC DNA]</scope>
    <source>
        <strain evidence="2">cv. DH-PKW</strain>
        <tissue evidence="1">Leaves</tissue>
    </source>
</reference>